<name>A0ABP5XPM0_9ACTN</name>
<evidence type="ECO:0000256" key="4">
    <source>
        <dbReference type="ARBA" id="ARBA00023172"/>
    </source>
</evidence>
<feature type="domain" description="HTH IS21-type" evidence="5">
    <location>
        <begin position="8"/>
        <end position="70"/>
    </location>
</feature>
<comment type="similarity">
    <text evidence="1">Belongs to the transposase IS21/IS408/IS1162 family.</text>
</comment>
<dbReference type="InterPro" id="IPR017894">
    <property type="entry name" value="HTH_IS21_transposase_type"/>
</dbReference>
<dbReference type="SUPFAM" id="SSF46689">
    <property type="entry name" value="Homeodomain-like"/>
    <property type="match status" value="1"/>
</dbReference>
<keyword evidence="2" id="KW-0815">Transposition</keyword>
<gene>
    <name evidence="6" type="ORF">GCM10010405_54930</name>
</gene>
<protein>
    <recommendedName>
        <fullName evidence="5">HTH IS21-type domain-containing protein</fullName>
    </recommendedName>
</protein>
<proteinExistence type="inferred from homology"/>
<evidence type="ECO:0000256" key="2">
    <source>
        <dbReference type="ARBA" id="ARBA00022578"/>
    </source>
</evidence>
<organism evidence="6 7">
    <name type="scientific">Streptomyces macrosporus</name>
    <dbReference type="NCBI Taxonomy" id="44032"/>
    <lineage>
        <taxon>Bacteria</taxon>
        <taxon>Bacillati</taxon>
        <taxon>Actinomycetota</taxon>
        <taxon>Actinomycetes</taxon>
        <taxon>Kitasatosporales</taxon>
        <taxon>Streptomycetaceae</taxon>
        <taxon>Streptomyces</taxon>
    </lineage>
</organism>
<sequence length="153" mass="17834">MPQMSKVELYAAVRRDHRGGMKIREIERKYNVSWRTVRKAVDSVWPEPRKKLPPRPTVLDPYKPLIDGMLQGDLDAPRKQRHTVTRIFHRLVEEHGADVSYQRVRRYVAARKPEILVESGKAPVEAFVPRPTRPAWRRRSTSAMWPCGSPASW</sequence>
<accession>A0ABP5XPM0</accession>
<reference evidence="7" key="1">
    <citation type="journal article" date="2019" name="Int. J. Syst. Evol. Microbiol.">
        <title>The Global Catalogue of Microorganisms (GCM) 10K type strain sequencing project: providing services to taxonomists for standard genome sequencing and annotation.</title>
        <authorList>
            <consortium name="The Broad Institute Genomics Platform"/>
            <consortium name="The Broad Institute Genome Sequencing Center for Infectious Disease"/>
            <person name="Wu L."/>
            <person name="Ma J."/>
        </authorList>
    </citation>
    <scope>NUCLEOTIDE SEQUENCE [LARGE SCALE GENOMIC DNA]</scope>
    <source>
        <strain evidence="7">JCM 6305</strain>
    </source>
</reference>
<evidence type="ECO:0000313" key="6">
    <source>
        <dbReference type="EMBL" id="GAA2463426.1"/>
    </source>
</evidence>
<evidence type="ECO:0000256" key="3">
    <source>
        <dbReference type="ARBA" id="ARBA00023125"/>
    </source>
</evidence>
<dbReference type="Proteomes" id="UP001501638">
    <property type="component" value="Unassembled WGS sequence"/>
</dbReference>
<evidence type="ECO:0000259" key="5">
    <source>
        <dbReference type="PROSITE" id="PS50531"/>
    </source>
</evidence>
<keyword evidence="4" id="KW-0233">DNA recombination</keyword>
<evidence type="ECO:0000256" key="1">
    <source>
        <dbReference type="ARBA" id="ARBA00009277"/>
    </source>
</evidence>
<dbReference type="PANTHER" id="PTHR35004">
    <property type="entry name" value="TRANSPOSASE RV3428C-RELATED"/>
    <property type="match status" value="1"/>
</dbReference>
<dbReference type="EMBL" id="BAAASZ010000042">
    <property type="protein sequence ID" value="GAA2463426.1"/>
    <property type="molecule type" value="Genomic_DNA"/>
</dbReference>
<comment type="caution">
    <text evidence="6">The sequence shown here is derived from an EMBL/GenBank/DDBJ whole genome shotgun (WGS) entry which is preliminary data.</text>
</comment>
<evidence type="ECO:0000313" key="7">
    <source>
        <dbReference type="Proteomes" id="UP001501638"/>
    </source>
</evidence>
<dbReference type="InterPro" id="IPR009057">
    <property type="entry name" value="Homeodomain-like_sf"/>
</dbReference>
<dbReference type="PROSITE" id="PS50531">
    <property type="entry name" value="HTH_IS21"/>
    <property type="match status" value="1"/>
</dbReference>
<keyword evidence="7" id="KW-1185">Reference proteome</keyword>
<keyword evidence="3" id="KW-0238">DNA-binding</keyword>
<dbReference type="PANTHER" id="PTHR35004:SF6">
    <property type="entry name" value="TRANSPOSASE"/>
    <property type="match status" value="1"/>
</dbReference>